<reference evidence="2" key="1">
    <citation type="submission" date="2014-12" db="EMBL/GenBank/DDBJ databases">
        <title>Insight into the proteome of Arion vulgaris.</title>
        <authorList>
            <person name="Aradska J."/>
            <person name="Bulat T."/>
            <person name="Smidak R."/>
            <person name="Sarate P."/>
            <person name="Gangsoo J."/>
            <person name="Sialana F."/>
            <person name="Bilban M."/>
            <person name="Lubec G."/>
        </authorList>
    </citation>
    <scope>NUCLEOTIDE SEQUENCE</scope>
    <source>
        <tissue evidence="2">Skin</tissue>
    </source>
</reference>
<feature type="non-terminal residue" evidence="2">
    <location>
        <position position="1"/>
    </location>
</feature>
<name>A0A0B6ZB58_9EUPU</name>
<protein>
    <submittedName>
        <fullName evidence="2">Uncharacterized protein</fullName>
    </submittedName>
</protein>
<gene>
    <name evidence="2" type="primary">ORF56035</name>
</gene>
<accession>A0A0B6ZB58</accession>
<evidence type="ECO:0000256" key="1">
    <source>
        <dbReference type="SAM" id="MobiDB-lite"/>
    </source>
</evidence>
<feature type="non-terminal residue" evidence="2">
    <location>
        <position position="145"/>
    </location>
</feature>
<feature type="compositionally biased region" description="Polar residues" evidence="1">
    <location>
        <begin position="119"/>
        <end position="133"/>
    </location>
</feature>
<feature type="region of interest" description="Disordered" evidence="1">
    <location>
        <begin position="97"/>
        <end position="145"/>
    </location>
</feature>
<sequence length="145" mass="16700">RIFNSIARLKNNKHLPPQTKNIPRKWFMPNSAGKLKQVCRLFFLRTVTYRWDIILHSVFRDTRLLSNNILPNSPKNVLQNISRNVLPIASKNSFQNLSKNMHSDSSSDLPPHSPRNVHLTHSPQNVFHSNSPKNILPPNSPKNIL</sequence>
<evidence type="ECO:0000313" key="2">
    <source>
        <dbReference type="EMBL" id="CEK65728.1"/>
    </source>
</evidence>
<dbReference type="EMBL" id="HACG01018863">
    <property type="protein sequence ID" value="CEK65728.1"/>
    <property type="molecule type" value="Transcribed_RNA"/>
</dbReference>
<organism evidence="2">
    <name type="scientific">Arion vulgaris</name>
    <dbReference type="NCBI Taxonomy" id="1028688"/>
    <lineage>
        <taxon>Eukaryota</taxon>
        <taxon>Metazoa</taxon>
        <taxon>Spiralia</taxon>
        <taxon>Lophotrochozoa</taxon>
        <taxon>Mollusca</taxon>
        <taxon>Gastropoda</taxon>
        <taxon>Heterobranchia</taxon>
        <taxon>Euthyneura</taxon>
        <taxon>Panpulmonata</taxon>
        <taxon>Eupulmonata</taxon>
        <taxon>Stylommatophora</taxon>
        <taxon>Helicina</taxon>
        <taxon>Arionoidea</taxon>
        <taxon>Arionidae</taxon>
        <taxon>Arion</taxon>
    </lineage>
</organism>
<proteinExistence type="predicted"/>
<dbReference type="AlphaFoldDB" id="A0A0B6ZB58"/>